<accession>A0AAN5DHH4</accession>
<dbReference type="InterPro" id="IPR050271">
    <property type="entry name" value="UDP-glycosyltransferase"/>
</dbReference>
<keyword evidence="5" id="KW-0732">Signal</keyword>
<dbReference type="InterPro" id="IPR002213">
    <property type="entry name" value="UDP_glucos_trans"/>
</dbReference>
<keyword evidence="3" id="KW-0328">Glycosyltransferase</keyword>
<proteinExistence type="inferred from homology"/>
<evidence type="ECO:0000256" key="2">
    <source>
        <dbReference type="ARBA" id="ARBA00012544"/>
    </source>
</evidence>
<protein>
    <recommendedName>
        <fullName evidence="2">glucuronosyltransferase</fullName>
        <ecNumber evidence="2">2.4.1.17</ecNumber>
    </recommendedName>
</protein>
<reference evidence="8" key="1">
    <citation type="submission" date="2022-10" db="EMBL/GenBank/DDBJ databases">
        <title>Genome assembly of Pristionchus species.</title>
        <authorList>
            <person name="Yoshida K."/>
            <person name="Sommer R.J."/>
        </authorList>
    </citation>
    <scope>NUCLEOTIDE SEQUENCE [LARGE SCALE GENOMIC DNA]</scope>
    <source>
        <strain evidence="8">RS5460</strain>
    </source>
</reference>
<evidence type="ECO:0000256" key="5">
    <source>
        <dbReference type="ARBA" id="ARBA00022729"/>
    </source>
</evidence>
<comment type="caution">
    <text evidence="7">The sequence shown here is derived from an EMBL/GenBank/DDBJ whole genome shotgun (WGS) entry which is preliminary data.</text>
</comment>
<organism evidence="7 8">
    <name type="scientific">Pristionchus mayeri</name>
    <dbReference type="NCBI Taxonomy" id="1317129"/>
    <lineage>
        <taxon>Eukaryota</taxon>
        <taxon>Metazoa</taxon>
        <taxon>Ecdysozoa</taxon>
        <taxon>Nematoda</taxon>
        <taxon>Chromadorea</taxon>
        <taxon>Rhabditida</taxon>
        <taxon>Rhabditina</taxon>
        <taxon>Diplogasteromorpha</taxon>
        <taxon>Diplogasteroidea</taxon>
        <taxon>Neodiplogasteridae</taxon>
        <taxon>Pristionchus</taxon>
    </lineage>
</organism>
<keyword evidence="4" id="KW-0808">Transferase</keyword>
<comment type="catalytic activity">
    <reaction evidence="6">
        <text>glucuronate acceptor + UDP-alpha-D-glucuronate = acceptor beta-D-glucuronoside + UDP + H(+)</text>
        <dbReference type="Rhea" id="RHEA:21032"/>
        <dbReference type="ChEBI" id="CHEBI:15378"/>
        <dbReference type="ChEBI" id="CHEBI:58052"/>
        <dbReference type="ChEBI" id="CHEBI:58223"/>
        <dbReference type="ChEBI" id="CHEBI:132367"/>
        <dbReference type="ChEBI" id="CHEBI:132368"/>
        <dbReference type="EC" id="2.4.1.17"/>
    </reaction>
</comment>
<dbReference type="EC" id="2.4.1.17" evidence="2"/>
<evidence type="ECO:0000256" key="6">
    <source>
        <dbReference type="ARBA" id="ARBA00047475"/>
    </source>
</evidence>
<dbReference type="SUPFAM" id="SSF53756">
    <property type="entry name" value="UDP-Glycosyltransferase/glycogen phosphorylase"/>
    <property type="match status" value="1"/>
</dbReference>
<feature type="non-terminal residue" evidence="7">
    <location>
        <position position="127"/>
    </location>
</feature>
<keyword evidence="8" id="KW-1185">Reference proteome</keyword>
<evidence type="ECO:0000313" key="7">
    <source>
        <dbReference type="EMBL" id="GMR62305.1"/>
    </source>
</evidence>
<evidence type="ECO:0000256" key="3">
    <source>
        <dbReference type="ARBA" id="ARBA00022676"/>
    </source>
</evidence>
<dbReference type="Pfam" id="PF00201">
    <property type="entry name" value="UDPGT"/>
    <property type="match status" value="1"/>
</dbReference>
<dbReference type="GO" id="GO:0015020">
    <property type="term" value="F:glucuronosyltransferase activity"/>
    <property type="evidence" value="ECO:0007669"/>
    <property type="project" value="UniProtKB-EC"/>
</dbReference>
<evidence type="ECO:0000313" key="8">
    <source>
        <dbReference type="Proteomes" id="UP001328107"/>
    </source>
</evidence>
<feature type="non-terminal residue" evidence="7">
    <location>
        <position position="1"/>
    </location>
</feature>
<sequence length="127" mass="14098">LEIRKQADDFAKFEASRVSNVILIEWMPQHDLLADSRVDLFVSHGGMAFCQEIAHARVPALLIPIFGDQINNAAALAHVGIAQVFSKFDMIDSDKVRKAIEEMLGNSSYKLNALRIHDQLAARPTSP</sequence>
<gene>
    <name evidence="7" type="ORF">PMAYCL1PPCAC_32501</name>
</gene>
<dbReference type="Gene3D" id="3.40.50.2000">
    <property type="entry name" value="Glycogen Phosphorylase B"/>
    <property type="match status" value="1"/>
</dbReference>
<dbReference type="Proteomes" id="UP001328107">
    <property type="component" value="Unassembled WGS sequence"/>
</dbReference>
<evidence type="ECO:0000256" key="1">
    <source>
        <dbReference type="ARBA" id="ARBA00009995"/>
    </source>
</evidence>
<comment type="similarity">
    <text evidence="1">Belongs to the UDP-glycosyltransferase family.</text>
</comment>
<name>A0AAN5DHH4_9BILA</name>
<evidence type="ECO:0000256" key="4">
    <source>
        <dbReference type="ARBA" id="ARBA00022679"/>
    </source>
</evidence>
<dbReference type="AlphaFoldDB" id="A0AAN5DHH4"/>
<dbReference type="EMBL" id="BTRK01000006">
    <property type="protein sequence ID" value="GMR62305.1"/>
    <property type="molecule type" value="Genomic_DNA"/>
</dbReference>
<dbReference type="PANTHER" id="PTHR48043">
    <property type="entry name" value="EG:EG0003.4 PROTEIN-RELATED"/>
    <property type="match status" value="1"/>
</dbReference>
<dbReference type="PANTHER" id="PTHR48043:SF23">
    <property type="entry name" value="UDP-GLUCURONOSYLTRANSFERASE"/>
    <property type="match status" value="1"/>
</dbReference>